<dbReference type="OrthoDB" id="9806984at2"/>
<dbReference type="AlphaFoldDB" id="A0A4Y6UK08"/>
<comment type="subcellular location">
    <subcellularLocation>
        <location evidence="1">Cell inner membrane</location>
    </subcellularLocation>
</comment>
<dbReference type="Proteomes" id="UP000316313">
    <property type="component" value="Chromosome"/>
</dbReference>
<evidence type="ECO:0000256" key="2">
    <source>
        <dbReference type="ARBA" id="ARBA00022475"/>
    </source>
</evidence>
<dbReference type="PANTHER" id="PTHR30462:SF0">
    <property type="entry name" value="INTERMEMBRANE TRANSPORT PROTEIN YEBT"/>
    <property type="match status" value="1"/>
</dbReference>
<dbReference type="InterPro" id="IPR003399">
    <property type="entry name" value="Mce/MlaD"/>
</dbReference>
<feature type="transmembrane region" description="Helical" evidence="7">
    <location>
        <begin position="27"/>
        <end position="46"/>
    </location>
</feature>
<keyword evidence="10" id="KW-1185">Reference proteome</keyword>
<name>A0A4Y6UK08_9PROT</name>
<dbReference type="RefSeq" id="WP_141459922.1">
    <property type="nucleotide sequence ID" value="NZ_CP038141.1"/>
</dbReference>
<sequence length="558" mass="60642">MSDTRHDYDRGQQPISPREAPVKRTRFSLILLIPIIAILISGWLAWKHFATRGPEITITFDTADGLTPGQTQVKNKAVTLGTVQDVTLSDDMQHVNVVVQMTGSSAHILTDHTRFWVVRPRINGASITGLDTLLSGAYIAIDPGAPGGHYKTEFRGLETAPGVRSDQPGSTFWLVTPSLGSLGQGAPVFFRDITVGEVLGYTMPPGGSGPIVVQVFVKAPYDHYLRTDSRFWNVSGIQVGLGAGGLKVQVQSFQALLSGGVAFGLPARRRGVEAPLAAENSVFKLYASQADADSAQYHKRLKAVTYLDSSVQGLAAGGQVMLFGMQVGSITSVKLQMLSLNERPRVRVEMELEPERIIPEKDINRLKEIQEYLKAYVENGMTASVQSVSFITGESAIALQFVKSGSSAPLQYEGDFAVIPSQAGGVDGIMQSVATITDKIAAMPLDKIGVHVNDLIAHTDQRVNSRQVTDTLIAFRNSLRHLDALSNQAQQNMPALMKSLQATLTNAQAVLGSYGGDTDFHRNLQSMVLQMTQMMRSLRFLTDYIDHHPSALITGRRN</sequence>
<proteinExistence type="predicted"/>
<protein>
    <submittedName>
        <fullName evidence="9">MCE family protein</fullName>
    </submittedName>
</protein>
<reference evidence="9 10" key="1">
    <citation type="submission" date="2019-03" db="EMBL/GenBank/DDBJ databases">
        <title>The complete genome sequence of Swingsia samuiensis NBRC107927(T).</title>
        <authorList>
            <person name="Chua K.-O."/>
            <person name="Chan K.-G."/>
            <person name="See-Too W.-S."/>
        </authorList>
    </citation>
    <scope>NUCLEOTIDE SEQUENCE [LARGE SCALE GENOMIC DNA]</scope>
    <source>
        <strain evidence="9 10">AH83</strain>
    </source>
</reference>
<dbReference type="EMBL" id="CP038141">
    <property type="protein sequence ID" value="QDH16707.1"/>
    <property type="molecule type" value="Genomic_DNA"/>
</dbReference>
<gene>
    <name evidence="9" type="ORF">E3D00_03340</name>
</gene>
<keyword evidence="5 7" id="KW-1133">Transmembrane helix</keyword>
<evidence type="ECO:0000259" key="8">
    <source>
        <dbReference type="Pfam" id="PF02470"/>
    </source>
</evidence>
<feature type="domain" description="Mce/MlaD" evidence="8">
    <location>
        <begin position="52"/>
        <end position="144"/>
    </location>
</feature>
<keyword evidence="3" id="KW-0997">Cell inner membrane</keyword>
<organism evidence="9 10">
    <name type="scientific">Swingsia samuiensis</name>
    <dbReference type="NCBI Taxonomy" id="1293412"/>
    <lineage>
        <taxon>Bacteria</taxon>
        <taxon>Pseudomonadati</taxon>
        <taxon>Pseudomonadota</taxon>
        <taxon>Alphaproteobacteria</taxon>
        <taxon>Acetobacterales</taxon>
        <taxon>Acetobacteraceae</taxon>
        <taxon>Swingsia</taxon>
    </lineage>
</organism>
<keyword evidence="6 7" id="KW-0472">Membrane</keyword>
<dbReference type="KEGG" id="ssam:E3D00_03340"/>
<accession>A0A4Y6UK08</accession>
<evidence type="ECO:0000256" key="6">
    <source>
        <dbReference type="ARBA" id="ARBA00023136"/>
    </source>
</evidence>
<feature type="domain" description="Mce/MlaD" evidence="8">
    <location>
        <begin position="309"/>
        <end position="400"/>
    </location>
</feature>
<evidence type="ECO:0000313" key="9">
    <source>
        <dbReference type="EMBL" id="QDH16707.1"/>
    </source>
</evidence>
<dbReference type="PANTHER" id="PTHR30462">
    <property type="entry name" value="INTERMEMBRANE TRANSPORT PROTEIN PQIB-RELATED"/>
    <property type="match status" value="1"/>
</dbReference>
<keyword evidence="4 7" id="KW-0812">Transmembrane</keyword>
<evidence type="ECO:0000256" key="3">
    <source>
        <dbReference type="ARBA" id="ARBA00022519"/>
    </source>
</evidence>
<evidence type="ECO:0000256" key="1">
    <source>
        <dbReference type="ARBA" id="ARBA00004533"/>
    </source>
</evidence>
<evidence type="ECO:0000256" key="7">
    <source>
        <dbReference type="SAM" id="Phobius"/>
    </source>
</evidence>
<dbReference type="GO" id="GO:0005886">
    <property type="term" value="C:plasma membrane"/>
    <property type="evidence" value="ECO:0007669"/>
    <property type="project" value="UniProtKB-SubCell"/>
</dbReference>
<evidence type="ECO:0000313" key="10">
    <source>
        <dbReference type="Proteomes" id="UP000316313"/>
    </source>
</evidence>
<evidence type="ECO:0000256" key="4">
    <source>
        <dbReference type="ARBA" id="ARBA00022692"/>
    </source>
</evidence>
<dbReference type="InterPro" id="IPR051800">
    <property type="entry name" value="PqiA-PqiB_transport"/>
</dbReference>
<dbReference type="Pfam" id="PF02470">
    <property type="entry name" value="MlaD"/>
    <property type="match status" value="3"/>
</dbReference>
<evidence type="ECO:0000256" key="5">
    <source>
        <dbReference type="ARBA" id="ARBA00022989"/>
    </source>
</evidence>
<keyword evidence="2" id="KW-1003">Cell membrane</keyword>
<feature type="domain" description="Mce/MlaD" evidence="8">
    <location>
        <begin position="169"/>
        <end position="230"/>
    </location>
</feature>